<dbReference type="PATRIC" id="fig|1234873.3.peg.1324"/>
<protein>
    <submittedName>
        <fullName evidence="1">Uncharacterized protein</fullName>
    </submittedName>
</protein>
<dbReference type="Proteomes" id="UP000015664">
    <property type="component" value="Unassembled WGS sequence"/>
</dbReference>
<reference evidence="1 2" key="1">
    <citation type="journal article" date="2013" name="ISME J.">
        <title>Multifactorial diversity sustains microbial community stability.</title>
        <authorList>
            <person name="Erkus O."/>
            <person name="de Jager V.C."/>
            <person name="Spus M."/>
            <person name="van Alen-Boerrigter I.J."/>
            <person name="van Rijswijck I.M."/>
            <person name="Hazelwood L."/>
            <person name="Janssen P.W."/>
            <person name="van Hijum S.A."/>
            <person name="Kleerebezem M."/>
            <person name="Smid E.J."/>
        </authorList>
    </citation>
    <scope>NUCLEOTIDE SEQUENCE [LARGE SCALE GENOMIC DNA]</scope>
    <source>
        <strain evidence="1 2">TIFN3</strain>
    </source>
</reference>
<evidence type="ECO:0000313" key="1">
    <source>
        <dbReference type="EMBL" id="EQC95142.1"/>
    </source>
</evidence>
<organism evidence="1 2">
    <name type="scientific">Lactococcus cremoris subsp. cremoris TIFN3</name>
    <dbReference type="NCBI Taxonomy" id="1234873"/>
    <lineage>
        <taxon>Bacteria</taxon>
        <taxon>Bacillati</taxon>
        <taxon>Bacillota</taxon>
        <taxon>Bacilli</taxon>
        <taxon>Lactobacillales</taxon>
        <taxon>Streptococcaceae</taxon>
        <taxon>Lactococcus</taxon>
        <taxon>Lactococcus cremoris subsp. cremoris</taxon>
    </lineage>
</organism>
<comment type="caution">
    <text evidence="1">The sequence shown here is derived from an EMBL/GenBank/DDBJ whole genome shotgun (WGS) entry which is preliminary data.</text>
</comment>
<dbReference type="AlphaFoldDB" id="T0VH79"/>
<proteinExistence type="predicted"/>
<evidence type="ECO:0000313" key="2">
    <source>
        <dbReference type="Proteomes" id="UP000015664"/>
    </source>
</evidence>
<dbReference type="EMBL" id="ATBE01000191">
    <property type="protein sequence ID" value="EQC95142.1"/>
    <property type="molecule type" value="Genomic_DNA"/>
</dbReference>
<accession>T0VH79</accession>
<gene>
    <name evidence="1" type="ORF">LLT3_05195</name>
</gene>
<sequence length="47" mass="5542">MALIGADDSGWFPNLKLFLLKPSIIFDRMKNQQGNFIYQLYYEKGKK</sequence>
<name>T0VH79_LACLC</name>